<reference evidence="7" key="1">
    <citation type="submission" date="2016-02" db="EMBL/GenBank/DDBJ databases">
        <title>RNAseq analyses of the midgut from blood- or serum-fed Ixodes ricinus ticks.</title>
        <authorList>
            <person name="Perner J."/>
            <person name="Provaznik J."/>
            <person name="Schrenkova J."/>
            <person name="Urbanova V."/>
            <person name="Ribeiro J.M."/>
            <person name="Kopacek P."/>
        </authorList>
    </citation>
    <scope>NUCLEOTIDE SEQUENCE</scope>
    <source>
        <tissue evidence="7">Gut</tissue>
    </source>
</reference>
<sequence>MNPDNCVIVLETLRKATSQNAEQLKPAEQQLKCWETEKWFYSALLSVFSDHSVEVNVRWLAVLYIKNGIERYWRKTATNAIAEDEKKLLRQKMISNFNEPVNQLALQLAVLVSKVARFDCPAEWPELVPTLLQVVRSPEDLPQQRALLVLHHVTKSLASKRLAGDRRVFQELASNIFGFILQLWTNQTEGFLGQMASSQESVGILLEKSYLCLKVLRKLAVHGFKEPGRVPEATMFLTLVFQWMKPMLQCRKSLRCSSHPQLRQICEKYVVLFTKVLHDVLELHPFSYVPFIKPSLECAISLCFTEAGEGLLFERFIVQSLNLIKAIVSCAEYRPCKIPDDTQDPATLEAAQVKMSFFTYSTVTEMCRRLVLHYFLLTEEELATWDNDPEGFASDGGGEAWKFCLRQCTEVLFLTIFHEFRETLAPLLLEMVQGIQPTVDANSISFQAMLNRDAVYTAVGLAAFDLHDDLDFDNWFLHVLIPELKVSDPRYRIVRRRVAWLIGQWVGVKLSPELRPVLYKTLVECLDPSEDLVVRLTAAGAVKAAVDEFEFNTEQFLPYLESYVSLLYKLLQQVTECDTKITILHVTSFIIERVGSQIMPYAGDLVHYLPLLWETSGDHNMLRCAIVTTLVQVVEGLGVHSEKLHPFLLPVVAFGVDILQSPHVYLLEDTLDLWWAVLNNTSSTSTDLLQLAHYLFPLFELGSENMKMCLQVVQAYILLFPKEFLQTYGDRLLKATTELVNDLNREGMLLVMRMVELVIRVFPEQGPQLFYPLLIHALDESLEGEKASMLTSVCLSIISRVILHCKSCFTKLLQEEAQSKGCEVEEVFGNLLDRWIEKMPLVNPVEREKLLALTLTSILTSNSNAVYERICGILLAIVEVLNDVTKCDNLGAQVDSLVMLDNEPVPTGEDESEHDSRKIELSRQDPVHTVALKDYLCSQMRALRESLGDQHFEELMSQVDVETMQQLKLYLEGPGVSQQQNHALGGHNVLDVPCIANSNPT</sequence>
<dbReference type="SUPFAM" id="SSF48371">
    <property type="entry name" value="ARM repeat"/>
    <property type="match status" value="1"/>
</dbReference>
<evidence type="ECO:0000256" key="1">
    <source>
        <dbReference type="ARBA" id="ARBA00004123"/>
    </source>
</evidence>
<dbReference type="SMART" id="SM00913">
    <property type="entry name" value="IBN_N"/>
    <property type="match status" value="1"/>
</dbReference>
<dbReference type="GO" id="GO:0006606">
    <property type="term" value="P:protein import into nucleus"/>
    <property type="evidence" value="ECO:0007669"/>
    <property type="project" value="TreeGrafter"/>
</dbReference>
<name>A0A131XY97_IXORI</name>
<feature type="region of interest" description="Disordered" evidence="5">
    <location>
        <begin position="902"/>
        <end position="921"/>
    </location>
</feature>
<organism evidence="7">
    <name type="scientific">Ixodes ricinus</name>
    <name type="common">Common tick</name>
    <name type="synonym">Acarus ricinus</name>
    <dbReference type="NCBI Taxonomy" id="34613"/>
    <lineage>
        <taxon>Eukaryota</taxon>
        <taxon>Metazoa</taxon>
        <taxon>Ecdysozoa</taxon>
        <taxon>Arthropoda</taxon>
        <taxon>Chelicerata</taxon>
        <taxon>Arachnida</taxon>
        <taxon>Acari</taxon>
        <taxon>Parasitiformes</taxon>
        <taxon>Ixodida</taxon>
        <taxon>Ixodoidea</taxon>
        <taxon>Ixodidae</taxon>
        <taxon>Ixodinae</taxon>
        <taxon>Ixodes</taxon>
    </lineage>
</organism>
<proteinExistence type="evidence at transcript level"/>
<dbReference type="InterPro" id="IPR016024">
    <property type="entry name" value="ARM-type_fold"/>
</dbReference>
<comment type="subcellular location">
    <subcellularLocation>
        <location evidence="1">Nucleus</location>
    </subcellularLocation>
</comment>
<dbReference type="Gene3D" id="1.25.10.10">
    <property type="entry name" value="Leucine-rich Repeat Variant"/>
    <property type="match status" value="1"/>
</dbReference>
<evidence type="ECO:0000256" key="4">
    <source>
        <dbReference type="ARBA" id="ARBA00023242"/>
    </source>
</evidence>
<dbReference type="EMBL" id="GEFM01004554">
    <property type="protein sequence ID" value="JAP71242.1"/>
    <property type="molecule type" value="mRNA"/>
</dbReference>
<keyword evidence="4" id="KW-0539">Nucleus</keyword>
<dbReference type="Pfam" id="PF03810">
    <property type="entry name" value="IBN_N"/>
    <property type="match status" value="1"/>
</dbReference>
<keyword evidence="3" id="KW-0813">Transport</keyword>
<evidence type="ECO:0000313" key="7">
    <source>
        <dbReference type="EMBL" id="JAP71242.1"/>
    </source>
</evidence>
<dbReference type="GO" id="GO:0005635">
    <property type="term" value="C:nuclear envelope"/>
    <property type="evidence" value="ECO:0007669"/>
    <property type="project" value="TreeGrafter"/>
</dbReference>
<dbReference type="InterPro" id="IPR058669">
    <property type="entry name" value="TPR_IPO7/11-like"/>
</dbReference>
<accession>A0A131XY97</accession>
<dbReference type="PROSITE" id="PS50166">
    <property type="entry name" value="IMPORTIN_B_NT"/>
    <property type="match status" value="1"/>
</dbReference>
<dbReference type="Pfam" id="PF25758">
    <property type="entry name" value="TPR_IPO11"/>
    <property type="match status" value="1"/>
</dbReference>
<comment type="similarity">
    <text evidence="2">Belongs to the importin beta family.</text>
</comment>
<feature type="domain" description="Importin N-terminal" evidence="6">
    <location>
        <begin position="27"/>
        <end position="99"/>
    </location>
</feature>
<dbReference type="AlphaFoldDB" id="A0A131XY97"/>
<dbReference type="PANTHER" id="PTHR10997:SF7">
    <property type="entry name" value="IMPORTIN-11"/>
    <property type="match status" value="1"/>
</dbReference>
<evidence type="ECO:0000259" key="6">
    <source>
        <dbReference type="PROSITE" id="PS50166"/>
    </source>
</evidence>
<evidence type="ECO:0000256" key="5">
    <source>
        <dbReference type="SAM" id="MobiDB-lite"/>
    </source>
</evidence>
<dbReference type="GO" id="GO:0005829">
    <property type="term" value="C:cytosol"/>
    <property type="evidence" value="ECO:0007669"/>
    <property type="project" value="TreeGrafter"/>
</dbReference>
<keyword evidence="7" id="KW-0675">Receptor</keyword>
<evidence type="ECO:0000256" key="2">
    <source>
        <dbReference type="ARBA" id="ARBA00007991"/>
    </source>
</evidence>
<dbReference type="PANTHER" id="PTHR10997">
    <property type="entry name" value="IMPORTIN-7, 8, 11"/>
    <property type="match status" value="1"/>
</dbReference>
<protein>
    <submittedName>
        <fullName evidence="7">Putative nuclear transport receptor kap120 importin beta superfamily</fullName>
    </submittedName>
</protein>
<evidence type="ECO:0000256" key="3">
    <source>
        <dbReference type="ARBA" id="ARBA00022448"/>
    </source>
</evidence>
<dbReference type="InterPro" id="IPR011989">
    <property type="entry name" value="ARM-like"/>
</dbReference>
<dbReference type="InterPro" id="IPR001494">
    <property type="entry name" value="Importin-beta_N"/>
</dbReference>
<dbReference type="GO" id="GO:0031267">
    <property type="term" value="F:small GTPase binding"/>
    <property type="evidence" value="ECO:0007669"/>
    <property type="project" value="InterPro"/>
</dbReference>